<gene>
    <name evidence="3" type="ORF">COO92_05805</name>
</gene>
<dbReference type="Pfam" id="PF04519">
    <property type="entry name" value="Bactofilin"/>
    <property type="match status" value="1"/>
</dbReference>
<evidence type="ECO:0000313" key="3">
    <source>
        <dbReference type="EMBL" id="PKR59542.1"/>
    </source>
</evidence>
<evidence type="ECO:0000256" key="1">
    <source>
        <dbReference type="ARBA" id="ARBA00044755"/>
    </source>
</evidence>
<comment type="similarity">
    <text evidence="1">Belongs to the bactofilin family.</text>
</comment>
<dbReference type="Proteomes" id="UP000233332">
    <property type="component" value="Unassembled WGS sequence"/>
</dbReference>
<name>A0A2N3L9T4_9PROT</name>
<sequence>MFSKTSKTKQTATTNHGGSAAEKKGGLSVINADLRVTGDLISESDVQVDGSVNGDIRTRNLTIGQSGEVRGEIVADKIRICGSVTGQVRARDVSLADTARMMGDILHESLSIEPGAHIEGHCRRIEGLAEEGGLTVIQAGQVVASHIKKEQHSK</sequence>
<protein>
    <submittedName>
        <fullName evidence="3">Cell shape determination protein CcmA</fullName>
    </submittedName>
</protein>
<dbReference type="PANTHER" id="PTHR35024:SF4">
    <property type="entry name" value="POLYMER-FORMING CYTOSKELETAL PROTEIN"/>
    <property type="match status" value="1"/>
</dbReference>
<dbReference type="AlphaFoldDB" id="A0A2N3L9T4"/>
<accession>A0A2N3L9T4</accession>
<evidence type="ECO:0000313" key="4">
    <source>
        <dbReference type="Proteomes" id="UP000233332"/>
    </source>
</evidence>
<dbReference type="EMBL" id="NXGX01000002">
    <property type="protein sequence ID" value="PKR59542.1"/>
    <property type="molecule type" value="Genomic_DNA"/>
</dbReference>
<dbReference type="RefSeq" id="WP_101300582.1">
    <property type="nucleotide sequence ID" value="NZ_NXGX01000002.1"/>
</dbReference>
<dbReference type="PANTHER" id="PTHR35024">
    <property type="entry name" value="HYPOTHETICAL CYTOSOLIC PROTEIN"/>
    <property type="match status" value="1"/>
</dbReference>
<evidence type="ECO:0000256" key="2">
    <source>
        <dbReference type="SAM" id="MobiDB-lite"/>
    </source>
</evidence>
<reference evidence="3 4" key="1">
    <citation type="submission" date="2017-09" db="EMBL/GenBank/DDBJ databases">
        <title>Biodiversity and function of Thalassospira species in the particle-attached aromatic-hydrocarbon-degrading consortia from the surface seawater of the China South Sea.</title>
        <authorList>
            <person name="Dong C."/>
            <person name="Lai Q."/>
            <person name="Shao Z."/>
        </authorList>
    </citation>
    <scope>NUCLEOTIDE SEQUENCE [LARGE SCALE GENOMIC DNA]</scope>
    <source>
        <strain evidence="3 4">139Z-12</strain>
    </source>
</reference>
<feature type="compositionally biased region" description="Low complexity" evidence="2">
    <location>
        <begin position="1"/>
        <end position="14"/>
    </location>
</feature>
<comment type="caution">
    <text evidence="3">The sequence shown here is derived from an EMBL/GenBank/DDBJ whole genome shotgun (WGS) entry which is preliminary data.</text>
</comment>
<proteinExistence type="inferred from homology"/>
<dbReference type="InterPro" id="IPR007607">
    <property type="entry name" value="BacA/B"/>
</dbReference>
<organism evidence="3 4">
    <name type="scientific">Thalassospira lohafexi</name>
    <dbReference type="NCBI Taxonomy" id="744227"/>
    <lineage>
        <taxon>Bacteria</taxon>
        <taxon>Pseudomonadati</taxon>
        <taxon>Pseudomonadota</taxon>
        <taxon>Alphaproteobacteria</taxon>
        <taxon>Rhodospirillales</taxon>
        <taxon>Thalassospiraceae</taxon>
        <taxon>Thalassospira</taxon>
    </lineage>
</organism>
<feature type="region of interest" description="Disordered" evidence="2">
    <location>
        <begin position="1"/>
        <end position="24"/>
    </location>
</feature>
<keyword evidence="4" id="KW-1185">Reference proteome</keyword>